<dbReference type="Proteomes" id="UP000189705">
    <property type="component" value="Unplaced"/>
</dbReference>
<dbReference type="PRINTS" id="PR00657">
    <property type="entry name" value="CCCHEMOKINER"/>
</dbReference>
<feature type="region of interest" description="Disordered" evidence="10">
    <location>
        <begin position="331"/>
        <end position="351"/>
    </location>
</feature>
<dbReference type="Pfam" id="PF00001">
    <property type="entry name" value="7tm_1"/>
    <property type="match status" value="1"/>
</dbReference>
<accession>A0A1U7SLH7</accession>
<organism evidence="14">
    <name type="scientific">Alligator sinensis</name>
    <name type="common">Chinese alligator</name>
    <dbReference type="NCBI Taxonomy" id="38654"/>
    <lineage>
        <taxon>Eukaryota</taxon>
        <taxon>Metazoa</taxon>
        <taxon>Chordata</taxon>
        <taxon>Craniata</taxon>
        <taxon>Vertebrata</taxon>
        <taxon>Euteleostomi</taxon>
        <taxon>Archelosauria</taxon>
        <taxon>Archosauria</taxon>
        <taxon>Crocodylia</taxon>
        <taxon>Alligatoridae</taxon>
        <taxon>Alligatorinae</taxon>
        <taxon>Alligator</taxon>
    </lineage>
</organism>
<dbReference type="PRINTS" id="PR00237">
    <property type="entry name" value="GPCRRHODOPSN"/>
</dbReference>
<dbReference type="InterPro" id="IPR050119">
    <property type="entry name" value="CCR1-9-like"/>
</dbReference>
<keyword evidence="8 9" id="KW-0807">Transducer</keyword>
<dbReference type="GeneID" id="102379991"/>
<evidence type="ECO:0000256" key="6">
    <source>
        <dbReference type="ARBA" id="ARBA00023136"/>
    </source>
</evidence>
<dbReference type="SUPFAM" id="SSF81321">
    <property type="entry name" value="Family A G protein-coupled receptor-like"/>
    <property type="match status" value="1"/>
</dbReference>
<feature type="transmembrane region" description="Helical" evidence="11">
    <location>
        <begin position="104"/>
        <end position="126"/>
    </location>
</feature>
<dbReference type="InterPro" id="IPR005383">
    <property type="entry name" value="ACKR4"/>
</dbReference>
<dbReference type="GO" id="GO:0060326">
    <property type="term" value="P:cell chemotaxis"/>
    <property type="evidence" value="ECO:0007669"/>
    <property type="project" value="TreeGrafter"/>
</dbReference>
<dbReference type="AlphaFoldDB" id="A0A1U7SLH7"/>
<evidence type="ECO:0000313" key="13">
    <source>
        <dbReference type="Proteomes" id="UP000189705"/>
    </source>
</evidence>
<evidence type="ECO:0000259" key="12">
    <source>
        <dbReference type="PROSITE" id="PS50262"/>
    </source>
</evidence>
<keyword evidence="5 9" id="KW-0297">G-protein coupled receptor</keyword>
<dbReference type="eggNOG" id="ENOG502QVQK">
    <property type="taxonomic scope" value="Eukaryota"/>
</dbReference>
<feature type="transmembrane region" description="Helical" evidence="11">
    <location>
        <begin position="138"/>
        <end position="161"/>
    </location>
</feature>
<dbReference type="InterPro" id="IPR017452">
    <property type="entry name" value="GPCR_Rhodpsn_7TM"/>
</dbReference>
<dbReference type="STRING" id="38654.A0A1U7SLH7"/>
<dbReference type="PROSITE" id="PS00237">
    <property type="entry name" value="G_PROTEIN_RECEP_F1_1"/>
    <property type="match status" value="1"/>
</dbReference>
<evidence type="ECO:0000256" key="11">
    <source>
        <dbReference type="SAM" id="Phobius"/>
    </source>
</evidence>
<dbReference type="GO" id="GO:0007204">
    <property type="term" value="P:positive regulation of cytosolic calcium ion concentration"/>
    <property type="evidence" value="ECO:0007669"/>
    <property type="project" value="TreeGrafter"/>
</dbReference>
<name>A0A1U7SLH7_ALLSI</name>
<keyword evidence="6 11" id="KW-0472">Membrane</keyword>
<dbReference type="GO" id="GO:0005044">
    <property type="term" value="F:scavenger receptor activity"/>
    <property type="evidence" value="ECO:0007669"/>
    <property type="project" value="InterPro"/>
</dbReference>
<dbReference type="GO" id="GO:0006955">
    <property type="term" value="P:immune response"/>
    <property type="evidence" value="ECO:0007669"/>
    <property type="project" value="TreeGrafter"/>
</dbReference>
<evidence type="ECO:0000313" key="14">
    <source>
        <dbReference type="RefSeq" id="XP_006037940.1"/>
    </source>
</evidence>
<dbReference type="GO" id="GO:0019722">
    <property type="term" value="P:calcium-mediated signaling"/>
    <property type="evidence" value="ECO:0007669"/>
    <property type="project" value="TreeGrafter"/>
</dbReference>
<evidence type="ECO:0000256" key="2">
    <source>
        <dbReference type="ARBA" id="ARBA00022475"/>
    </source>
</evidence>
<keyword evidence="4 11" id="KW-1133">Transmembrane helix</keyword>
<evidence type="ECO:0000256" key="3">
    <source>
        <dbReference type="ARBA" id="ARBA00022692"/>
    </source>
</evidence>
<dbReference type="PRINTS" id="PR01558">
    <property type="entry name" value="CHEMOKINER11"/>
</dbReference>
<dbReference type="FunFam" id="1.20.1070.10:FF:000026">
    <property type="entry name" value="C-C chemokine receptor type 5"/>
    <property type="match status" value="1"/>
</dbReference>
<feature type="transmembrane region" description="Helical" evidence="11">
    <location>
        <begin position="181"/>
        <end position="208"/>
    </location>
</feature>
<dbReference type="PANTHER" id="PTHR10489:SF955">
    <property type="entry name" value="CX3C CHEMOKINE RECEPTOR 1"/>
    <property type="match status" value="1"/>
</dbReference>
<dbReference type="GO" id="GO:0019957">
    <property type="term" value="F:C-C chemokine binding"/>
    <property type="evidence" value="ECO:0007669"/>
    <property type="project" value="TreeGrafter"/>
</dbReference>
<dbReference type="CTD" id="1524"/>
<evidence type="ECO:0000256" key="7">
    <source>
        <dbReference type="ARBA" id="ARBA00023170"/>
    </source>
</evidence>
<dbReference type="PANTHER" id="PTHR10489">
    <property type="entry name" value="CELL ADHESION MOLECULE"/>
    <property type="match status" value="1"/>
</dbReference>
<sequence length="351" mass="39934">MTDATTEFLYDEDSLVCNKMDIQTFGKVFLPVFYTIVFLLGLVGNLLVVFAFLKAGNKKSTADIYLLNLAISDLFFVISLPFWAFYVRKGWTLGTVFCKLISSLYYVGFFGGMFFITVVSIDRYLAIVQVTFSLKSRTIGHGCIIALFVWIAAALFSVPQFVFTEKVNEQCTVNYPEDLQIIWPIFCNIEMNVIGFLIPICIMSYCYFGIIRTLLSCKNHKKTRAIKLILVVVIVFFLFWTPYNVLIFLDTLKNYFNFFSKCDHSIVLDYAMHATETLAFSHCCLNPIIYAFAGEKFRKYLCSLCLKCCSFICFCGPRSWYQAGPSRIPPDSIPSSNQTQITSDPGALLVL</sequence>
<dbReference type="RefSeq" id="XP_025050147.1">
    <property type="nucleotide sequence ID" value="XM_025194362.1"/>
</dbReference>
<keyword evidence="3 9" id="KW-0812">Transmembrane</keyword>
<keyword evidence="2" id="KW-1003">Cell membrane</keyword>
<dbReference type="RefSeq" id="XP_006037940.1">
    <property type="nucleotide sequence ID" value="XM_006037878.3"/>
</dbReference>
<dbReference type="Gene3D" id="1.20.1070.10">
    <property type="entry name" value="Rhodopsin 7-helix transmembrane proteins"/>
    <property type="match status" value="1"/>
</dbReference>
<dbReference type="PROSITE" id="PS50262">
    <property type="entry name" value="G_PROTEIN_RECEP_F1_2"/>
    <property type="match status" value="1"/>
</dbReference>
<feature type="domain" description="G-protein coupled receptors family 1 profile" evidence="12">
    <location>
        <begin position="44"/>
        <end position="290"/>
    </location>
</feature>
<dbReference type="GO" id="GO:0016493">
    <property type="term" value="F:C-C chemokine receptor activity"/>
    <property type="evidence" value="ECO:0007669"/>
    <property type="project" value="TreeGrafter"/>
</dbReference>
<evidence type="ECO:0000256" key="4">
    <source>
        <dbReference type="ARBA" id="ARBA00022989"/>
    </source>
</evidence>
<reference evidence="14" key="1">
    <citation type="submission" date="2022-04" db="UniProtKB">
        <authorList>
            <consortium name="RefSeq"/>
        </authorList>
    </citation>
    <scope>IDENTIFICATION</scope>
</reference>
<keyword evidence="7 9" id="KW-0675">Receptor</keyword>
<evidence type="ECO:0000313" key="15">
    <source>
        <dbReference type="RefSeq" id="XP_025050147.1"/>
    </source>
</evidence>
<gene>
    <name evidence="14 15" type="primary">CX3CR1</name>
</gene>
<comment type="similarity">
    <text evidence="9">Belongs to the G-protein coupled receptor 1 family.</text>
</comment>
<evidence type="ECO:0000256" key="10">
    <source>
        <dbReference type="SAM" id="MobiDB-lite"/>
    </source>
</evidence>
<protein>
    <submittedName>
        <fullName evidence="14 15">CX3C chemokine receptor 1</fullName>
    </submittedName>
</protein>
<evidence type="ECO:0000256" key="5">
    <source>
        <dbReference type="ARBA" id="ARBA00023040"/>
    </source>
</evidence>
<comment type="subcellular location">
    <subcellularLocation>
        <location evidence="1">Cell membrane</location>
        <topology evidence="1">Multi-pass membrane protein</topology>
    </subcellularLocation>
</comment>
<dbReference type="InterPro" id="IPR000276">
    <property type="entry name" value="GPCR_Rhodpsn"/>
</dbReference>
<evidence type="ECO:0000256" key="9">
    <source>
        <dbReference type="RuleBase" id="RU000688"/>
    </source>
</evidence>
<proteinExistence type="inferred from homology"/>
<keyword evidence="13" id="KW-1185">Reference proteome</keyword>
<feature type="transmembrane region" description="Helical" evidence="11">
    <location>
        <begin position="28"/>
        <end position="53"/>
    </location>
</feature>
<dbReference type="GO" id="GO:0009897">
    <property type="term" value="C:external side of plasma membrane"/>
    <property type="evidence" value="ECO:0007669"/>
    <property type="project" value="TreeGrafter"/>
</dbReference>
<feature type="transmembrane region" description="Helical" evidence="11">
    <location>
        <begin position="228"/>
        <end position="249"/>
    </location>
</feature>
<feature type="transmembrane region" description="Helical" evidence="11">
    <location>
        <begin position="65"/>
        <end position="84"/>
    </location>
</feature>
<evidence type="ECO:0000256" key="8">
    <source>
        <dbReference type="ARBA" id="ARBA00023224"/>
    </source>
</evidence>
<dbReference type="InterPro" id="IPR000355">
    <property type="entry name" value="Chemokine_rcpt"/>
</dbReference>
<dbReference type="KEGG" id="asn:102379991"/>
<evidence type="ECO:0000256" key="1">
    <source>
        <dbReference type="ARBA" id="ARBA00004651"/>
    </source>
</evidence>